<dbReference type="Gene3D" id="1.25.40.10">
    <property type="entry name" value="Tetratricopeptide repeat domain"/>
    <property type="match status" value="2"/>
</dbReference>
<dbReference type="HOGENOM" id="CLU_036074_4_1_5"/>
<evidence type="ECO:0000313" key="8">
    <source>
        <dbReference type="Proteomes" id="UP000000321"/>
    </source>
</evidence>
<organism evidence="7 8">
    <name type="scientific">Aurantimonas manganoxydans (strain ATCC BAA-1229 / DSM 21871 / SI85-9A1)</name>
    <dbReference type="NCBI Taxonomy" id="287752"/>
    <lineage>
        <taxon>Bacteria</taxon>
        <taxon>Pseudomonadati</taxon>
        <taxon>Pseudomonadota</taxon>
        <taxon>Alphaproteobacteria</taxon>
        <taxon>Hyphomicrobiales</taxon>
        <taxon>Aurantimonadaceae</taxon>
        <taxon>Aurantimonas</taxon>
    </lineage>
</organism>
<keyword evidence="5" id="KW-0812">Transmembrane</keyword>
<dbReference type="EMBL" id="AAPJ01000002">
    <property type="protein sequence ID" value="EAS50929.1"/>
    <property type="molecule type" value="Genomic_DNA"/>
</dbReference>
<feature type="domain" description="Cytochrome c-type biogenesis protein H TPR" evidence="6">
    <location>
        <begin position="139"/>
        <end position="265"/>
    </location>
</feature>
<evidence type="ECO:0000256" key="4">
    <source>
        <dbReference type="ARBA" id="ARBA00022803"/>
    </source>
</evidence>
<evidence type="ECO:0000256" key="5">
    <source>
        <dbReference type="SAM" id="Phobius"/>
    </source>
</evidence>
<dbReference type="InterPro" id="IPR011990">
    <property type="entry name" value="TPR-like_helical_dom_sf"/>
</dbReference>
<accession>Q1YJE4</accession>
<feature type="transmembrane region" description="Helical" evidence="5">
    <location>
        <begin position="97"/>
        <end position="118"/>
    </location>
</feature>
<comment type="caution">
    <text evidence="7">The sequence shown here is derived from an EMBL/GenBank/DDBJ whole genome shotgun (WGS) entry which is preliminary data.</text>
</comment>
<keyword evidence="5" id="KW-1133">Transmembrane helix</keyword>
<keyword evidence="2" id="KW-0677">Repeat</keyword>
<gene>
    <name evidence="7" type="ORF">SI859A1_01055</name>
</gene>
<reference evidence="7 8" key="1">
    <citation type="journal article" date="2008" name="Appl. Environ. Microbiol.">
        <title>Genomic insights into Mn(II) oxidation by the marine alphaproteobacterium Aurantimonas sp. strain SI85-9A1.</title>
        <authorList>
            <person name="Dick G.J."/>
            <person name="Podell S."/>
            <person name="Johnson H.A."/>
            <person name="Rivera-Espinoza Y."/>
            <person name="Bernier-Latmani R."/>
            <person name="McCarthy J.K."/>
            <person name="Torpey J.W."/>
            <person name="Clement B.G."/>
            <person name="Gaasterland T."/>
            <person name="Tebo B.M."/>
        </authorList>
    </citation>
    <scope>NUCLEOTIDE SEQUENCE [LARGE SCALE GENOMIC DNA]</scope>
    <source>
        <strain evidence="7 8">SI85-9A1</strain>
    </source>
</reference>
<dbReference type="InterPro" id="IPR017560">
    <property type="entry name" value="Cyt_c_biogenesis_CcmI"/>
</dbReference>
<evidence type="ECO:0000256" key="2">
    <source>
        <dbReference type="ARBA" id="ARBA00022737"/>
    </source>
</evidence>
<comment type="subcellular location">
    <subcellularLocation>
        <location evidence="1">Cell envelope</location>
    </subcellularLocation>
</comment>
<dbReference type="AlphaFoldDB" id="Q1YJE4"/>
<dbReference type="GO" id="GO:0005886">
    <property type="term" value="C:plasma membrane"/>
    <property type="evidence" value="ECO:0007669"/>
    <property type="project" value="TreeGrafter"/>
</dbReference>
<keyword evidence="8" id="KW-1185">Reference proteome</keyword>
<protein>
    <submittedName>
        <fullName evidence="7">Cytochrome c-type biogenesis protein cycH</fullName>
    </submittedName>
</protein>
<dbReference type="GO" id="GO:0017004">
    <property type="term" value="P:cytochrome complex assembly"/>
    <property type="evidence" value="ECO:0007669"/>
    <property type="project" value="UniProtKB-KW"/>
</dbReference>
<feature type="transmembrane region" description="Helical" evidence="5">
    <location>
        <begin position="6"/>
        <end position="23"/>
    </location>
</feature>
<dbReference type="SUPFAM" id="SSF48452">
    <property type="entry name" value="TPR-like"/>
    <property type="match status" value="1"/>
</dbReference>
<name>Q1YJE4_AURMS</name>
<dbReference type="GO" id="GO:0030313">
    <property type="term" value="C:cell envelope"/>
    <property type="evidence" value="ECO:0007669"/>
    <property type="project" value="UniProtKB-SubCell"/>
</dbReference>
<dbReference type="PANTHER" id="PTHR47870">
    <property type="entry name" value="CYTOCHROME C-TYPE BIOGENESIS PROTEIN CCMH"/>
    <property type="match status" value="1"/>
</dbReference>
<dbReference type="PANTHER" id="PTHR47870:SF4">
    <property type="entry name" value="CYTOCHROME C-TYPE BIOGENESIS PROTEIN CYCH"/>
    <property type="match status" value="1"/>
</dbReference>
<proteinExistence type="predicted"/>
<dbReference type="RefSeq" id="WP_009208918.1">
    <property type="nucleotide sequence ID" value="NZ_BBWP01000022.1"/>
</dbReference>
<dbReference type="InterPro" id="IPR051263">
    <property type="entry name" value="C-type_cytochrome_biogenesis"/>
</dbReference>
<evidence type="ECO:0000259" key="6">
    <source>
        <dbReference type="Pfam" id="PF23914"/>
    </source>
</evidence>
<sequence>MIFWFIAAVMTAAVTLLSLWPLLRSRQEHLASRAEHDVEVYSAQLRELDADVARGAMAPAEAETARAEIGRRLLRAADRGKSESQAGTASWQRPRTLAAIVAVALLVPIGSVVLYAQLGGAGRPDLPLAGRSAPTSGPGDIQTLIAGAEERLRAEPEDGRGWDVLAPIYLRIGRVEDAAEAFRNGIRLNGSSAARESGLGEALTQIASGEVTDEAQAAFERAEAANPAHLPAKFFLALNLSQEGRRDEAAIAWTQLVEMSPPDAPWLEIANAAIADARGEAPPATATADADPVTPPRGPGEADIAAAADMAADDRQAMIEGMVSQLAARLESNPNDVEGWKRLIRSYTVLGDSEAAGAAYRTARQTFAADSAAGREIAAFGDELGLTAEGETQTQ</sequence>
<dbReference type="InterPro" id="IPR056413">
    <property type="entry name" value="TPR_CcmH_CycH"/>
</dbReference>
<dbReference type="Pfam" id="PF23914">
    <property type="entry name" value="TPR_CcmH_CycH"/>
    <property type="match status" value="1"/>
</dbReference>
<dbReference type="BioCyc" id="AURANTIMONAS:SI859A1_01055-MONOMER"/>
<dbReference type="OrthoDB" id="9815847at2"/>
<evidence type="ECO:0000256" key="1">
    <source>
        <dbReference type="ARBA" id="ARBA00004196"/>
    </source>
</evidence>
<keyword evidence="5" id="KW-0472">Membrane</keyword>
<keyword evidence="3" id="KW-0201">Cytochrome c-type biogenesis</keyword>
<evidence type="ECO:0000256" key="3">
    <source>
        <dbReference type="ARBA" id="ARBA00022748"/>
    </source>
</evidence>
<keyword evidence="4" id="KW-0802">TPR repeat</keyword>
<evidence type="ECO:0000313" key="7">
    <source>
        <dbReference type="EMBL" id="EAS50929.1"/>
    </source>
</evidence>
<dbReference type="NCBIfam" id="TIGR03142">
    <property type="entry name" value="cytochro_ccmI"/>
    <property type="match status" value="1"/>
</dbReference>
<dbReference type="Proteomes" id="UP000000321">
    <property type="component" value="Unassembled WGS sequence"/>
</dbReference>